<dbReference type="InterPro" id="IPR001647">
    <property type="entry name" value="HTH_TetR"/>
</dbReference>
<protein>
    <submittedName>
        <fullName evidence="7">Transcriptional regulator, TetR family</fullName>
    </submittedName>
</protein>
<dbReference type="OrthoDB" id="9816296at2"/>
<dbReference type="eggNOG" id="COG3226">
    <property type="taxonomic scope" value="Bacteria"/>
</dbReference>
<dbReference type="SUPFAM" id="SSF48498">
    <property type="entry name" value="Tetracyclin repressor-like, C-terminal domain"/>
    <property type="match status" value="1"/>
</dbReference>
<keyword evidence="2" id="KW-0805">Transcription regulation</keyword>
<feature type="domain" description="HTH tetR-type" evidence="6">
    <location>
        <begin position="8"/>
        <end position="68"/>
    </location>
</feature>
<dbReference type="InterPro" id="IPR050109">
    <property type="entry name" value="HTH-type_TetR-like_transc_reg"/>
</dbReference>
<dbReference type="PROSITE" id="PS01081">
    <property type="entry name" value="HTH_TETR_1"/>
    <property type="match status" value="1"/>
</dbReference>
<dbReference type="EMBL" id="CP001778">
    <property type="protein sequence ID" value="ADD43041.1"/>
    <property type="molecule type" value="Genomic_DNA"/>
</dbReference>
<keyword evidence="1" id="KW-0678">Repressor</keyword>
<evidence type="ECO:0000256" key="3">
    <source>
        <dbReference type="ARBA" id="ARBA00023125"/>
    </source>
</evidence>
<keyword evidence="8" id="KW-1185">Reference proteome</keyword>
<proteinExistence type="predicted"/>
<evidence type="ECO:0000256" key="5">
    <source>
        <dbReference type="PROSITE-ProRule" id="PRU00335"/>
    </source>
</evidence>
<keyword evidence="4" id="KW-0804">Transcription</keyword>
<evidence type="ECO:0000256" key="4">
    <source>
        <dbReference type="ARBA" id="ARBA00023163"/>
    </source>
</evidence>
<dbReference type="Proteomes" id="UP000000844">
    <property type="component" value="Chromosome"/>
</dbReference>
<dbReference type="InterPro" id="IPR009057">
    <property type="entry name" value="Homeodomain-like_sf"/>
</dbReference>
<feature type="DNA-binding region" description="H-T-H motif" evidence="5">
    <location>
        <begin position="31"/>
        <end position="50"/>
    </location>
</feature>
<dbReference type="KEGG" id="sna:Snas_3377"/>
<dbReference type="AlphaFoldDB" id="D3PUM8"/>
<name>D3PUM8_STANL</name>
<dbReference type="InterPro" id="IPR023772">
    <property type="entry name" value="DNA-bd_HTH_TetR-type_CS"/>
</dbReference>
<evidence type="ECO:0000256" key="1">
    <source>
        <dbReference type="ARBA" id="ARBA00022491"/>
    </source>
</evidence>
<dbReference type="PANTHER" id="PTHR30055:SF226">
    <property type="entry name" value="HTH-TYPE TRANSCRIPTIONAL REGULATOR PKSA"/>
    <property type="match status" value="1"/>
</dbReference>
<evidence type="ECO:0000313" key="8">
    <source>
        <dbReference type="Proteomes" id="UP000000844"/>
    </source>
</evidence>
<organism evidence="7 8">
    <name type="scientific">Stackebrandtia nassauensis (strain DSM 44728 / CIP 108903 / NRRL B-16338 / NBRC 102104 / LLR-40K-21)</name>
    <dbReference type="NCBI Taxonomy" id="446470"/>
    <lineage>
        <taxon>Bacteria</taxon>
        <taxon>Bacillati</taxon>
        <taxon>Actinomycetota</taxon>
        <taxon>Actinomycetes</taxon>
        <taxon>Glycomycetales</taxon>
        <taxon>Glycomycetaceae</taxon>
        <taxon>Stackebrandtia</taxon>
    </lineage>
</organism>
<dbReference type="PROSITE" id="PS50977">
    <property type="entry name" value="HTH_TETR_2"/>
    <property type="match status" value="1"/>
</dbReference>
<dbReference type="SUPFAM" id="SSF46689">
    <property type="entry name" value="Homeodomain-like"/>
    <property type="match status" value="1"/>
</dbReference>
<evidence type="ECO:0000313" key="7">
    <source>
        <dbReference type="EMBL" id="ADD43041.1"/>
    </source>
</evidence>
<dbReference type="Gene3D" id="1.10.357.10">
    <property type="entry name" value="Tetracycline Repressor, domain 2"/>
    <property type="match status" value="1"/>
</dbReference>
<dbReference type="GO" id="GO:0000976">
    <property type="term" value="F:transcription cis-regulatory region binding"/>
    <property type="evidence" value="ECO:0007669"/>
    <property type="project" value="TreeGrafter"/>
</dbReference>
<dbReference type="HOGENOM" id="CLU_069356_15_10_11"/>
<dbReference type="InterPro" id="IPR036271">
    <property type="entry name" value="Tet_transcr_reg_TetR-rel_C_sf"/>
</dbReference>
<dbReference type="STRING" id="446470.Snas_3377"/>
<evidence type="ECO:0000259" key="6">
    <source>
        <dbReference type="PROSITE" id="PS50977"/>
    </source>
</evidence>
<evidence type="ECO:0000256" key="2">
    <source>
        <dbReference type="ARBA" id="ARBA00023015"/>
    </source>
</evidence>
<dbReference type="Pfam" id="PF13977">
    <property type="entry name" value="TetR_C_6"/>
    <property type="match status" value="1"/>
</dbReference>
<dbReference type="GO" id="GO:0003700">
    <property type="term" value="F:DNA-binding transcription factor activity"/>
    <property type="evidence" value="ECO:0007669"/>
    <property type="project" value="TreeGrafter"/>
</dbReference>
<keyword evidence="3 5" id="KW-0238">DNA-binding</keyword>
<reference evidence="7 8" key="1">
    <citation type="journal article" date="2009" name="Stand. Genomic Sci.">
        <title>Complete genome sequence of Stackebrandtia nassauensis type strain (LLR-40K-21).</title>
        <authorList>
            <person name="Munk C."/>
            <person name="Lapidus A."/>
            <person name="Copeland A."/>
            <person name="Jando M."/>
            <person name="Mayilraj S."/>
            <person name="Glavina Del Rio T."/>
            <person name="Nolan M."/>
            <person name="Chen F."/>
            <person name="Lucas S."/>
            <person name="Tice H."/>
            <person name="Cheng J.F."/>
            <person name="Han C."/>
            <person name="Detter J.C."/>
            <person name="Bruce D."/>
            <person name="Goodwin L."/>
            <person name="Chain P."/>
            <person name="Pitluck S."/>
            <person name="Goker M."/>
            <person name="Ovchinikova G."/>
            <person name="Pati A."/>
            <person name="Ivanova N."/>
            <person name="Mavromatis K."/>
            <person name="Chen A."/>
            <person name="Palaniappan K."/>
            <person name="Land M."/>
            <person name="Hauser L."/>
            <person name="Chang Y.J."/>
            <person name="Jeffries C.D."/>
            <person name="Bristow J."/>
            <person name="Eisen J.A."/>
            <person name="Markowitz V."/>
            <person name="Hugenholtz P."/>
            <person name="Kyrpides N.C."/>
            <person name="Klenk H.P."/>
        </authorList>
    </citation>
    <scope>NUCLEOTIDE SEQUENCE [LARGE SCALE GENOMIC DNA]</scope>
    <source>
        <strain evidence="8">DSM 44728 / CIP 108903 / NRRL B-16338 / NBRC 102104 / LLR-40K-21</strain>
    </source>
</reference>
<dbReference type="InterPro" id="IPR039538">
    <property type="entry name" value="BetI_C"/>
</dbReference>
<accession>D3PUM8</accession>
<sequence>MYKVVDREARRAELAEAVWRIIRRDGLSQASVRNVAREAGLSQGSLRHYFTTQAELLAFSLAMVGERIRDRMSVVSRNLDGPDMIAELAEAVMPLDEDRRVETEVWLAFLGAALTDPALRSLNDETFDGVHHLFTELLTHLVELGQARTGLDVVTETARLHALVDGLAMHGVVRPDVATPEHLRHILTTHITDLCHQ</sequence>
<dbReference type="RefSeq" id="WP_013018612.1">
    <property type="nucleotide sequence ID" value="NC_013947.1"/>
</dbReference>
<gene>
    <name evidence="7" type="ordered locus">Snas_3377</name>
</gene>
<dbReference type="PANTHER" id="PTHR30055">
    <property type="entry name" value="HTH-TYPE TRANSCRIPTIONAL REGULATOR RUTR"/>
    <property type="match status" value="1"/>
</dbReference>
<dbReference type="Pfam" id="PF00440">
    <property type="entry name" value="TetR_N"/>
    <property type="match status" value="1"/>
</dbReference>